<organism evidence="3 4">
    <name type="scientific">Kalanchoe fedtschenkoi</name>
    <name type="common">Lavender scallops</name>
    <name type="synonym">South American air plant</name>
    <dbReference type="NCBI Taxonomy" id="63787"/>
    <lineage>
        <taxon>Eukaryota</taxon>
        <taxon>Viridiplantae</taxon>
        <taxon>Streptophyta</taxon>
        <taxon>Embryophyta</taxon>
        <taxon>Tracheophyta</taxon>
        <taxon>Spermatophyta</taxon>
        <taxon>Magnoliopsida</taxon>
        <taxon>eudicotyledons</taxon>
        <taxon>Gunneridae</taxon>
        <taxon>Pentapetalae</taxon>
        <taxon>Saxifragales</taxon>
        <taxon>Crassulaceae</taxon>
        <taxon>Kalanchoe</taxon>
    </lineage>
</organism>
<proteinExistence type="predicted"/>
<keyword evidence="4" id="KW-1185">Reference proteome</keyword>
<comment type="pathway">
    <text evidence="1">Protein modification; protein ubiquitination.</text>
</comment>
<dbReference type="PANTHER" id="PTHR32370">
    <property type="entry name" value="OS12G0117600 PROTEIN"/>
    <property type="match status" value="1"/>
</dbReference>
<accession>A0A7N0UWK5</accession>
<reference evidence="3" key="1">
    <citation type="submission" date="2021-01" db="UniProtKB">
        <authorList>
            <consortium name="EnsemblPlants"/>
        </authorList>
    </citation>
    <scope>IDENTIFICATION</scope>
</reference>
<dbReference type="PROSITE" id="PS50097">
    <property type="entry name" value="BTB"/>
    <property type="match status" value="1"/>
</dbReference>
<name>A0A7N0UWK5_KALFE</name>
<protein>
    <recommendedName>
        <fullName evidence="2">BTB domain-containing protein</fullName>
    </recommendedName>
</protein>
<dbReference type="Proteomes" id="UP000594263">
    <property type="component" value="Unplaced"/>
</dbReference>
<sequence length="150" mass="16980">MVSVYEEVKGLWFCNAALPSDILVIVDGVKFHLHKFPLISRCGRIANLLKESQDAQDGIFTTILQDFPGGPDNFVASVRFCYGFRIELTPRNIVMLYGAADYLEMTDEYGEDNLLSTCDAFFHKNVLRSWKECIVALQSCDLMKPPYKGI</sequence>
<dbReference type="InterPro" id="IPR000210">
    <property type="entry name" value="BTB/POZ_dom"/>
</dbReference>
<evidence type="ECO:0000256" key="1">
    <source>
        <dbReference type="ARBA" id="ARBA00004906"/>
    </source>
</evidence>
<evidence type="ECO:0000313" key="4">
    <source>
        <dbReference type="Proteomes" id="UP000594263"/>
    </source>
</evidence>
<dbReference type="Pfam" id="PF00651">
    <property type="entry name" value="BTB"/>
    <property type="match status" value="1"/>
</dbReference>
<dbReference type="SUPFAM" id="SSF54695">
    <property type="entry name" value="POZ domain"/>
    <property type="match status" value="1"/>
</dbReference>
<dbReference type="EnsemblPlants" id="Kaladp0087s0202.1.v1.1">
    <property type="protein sequence ID" value="Kaladp0087s0202.1.v1.1"/>
    <property type="gene ID" value="Kaladp0087s0202.v1.1"/>
</dbReference>
<evidence type="ECO:0000259" key="2">
    <source>
        <dbReference type="PROSITE" id="PS50097"/>
    </source>
</evidence>
<evidence type="ECO:0000313" key="3">
    <source>
        <dbReference type="EnsemblPlants" id="Kaladp0087s0202.1.v1.1"/>
    </source>
</evidence>
<dbReference type="SMART" id="SM00225">
    <property type="entry name" value="BTB"/>
    <property type="match status" value="1"/>
</dbReference>
<dbReference type="OMA" id="EEYLESX"/>
<dbReference type="Gene3D" id="3.30.710.10">
    <property type="entry name" value="Potassium Channel Kv1.1, Chain A"/>
    <property type="match status" value="1"/>
</dbReference>
<dbReference type="Gramene" id="Kaladp0087s0202.1.v1.1">
    <property type="protein sequence ID" value="Kaladp0087s0202.1.v1.1"/>
    <property type="gene ID" value="Kaladp0087s0202.v1.1"/>
</dbReference>
<dbReference type="InterPro" id="IPR043454">
    <property type="entry name" value="NPH3/RPT2-like"/>
</dbReference>
<dbReference type="InterPro" id="IPR011333">
    <property type="entry name" value="SKP1/BTB/POZ_sf"/>
</dbReference>
<feature type="domain" description="BTB" evidence="2">
    <location>
        <begin position="20"/>
        <end position="90"/>
    </location>
</feature>
<dbReference type="AlphaFoldDB" id="A0A7N0UWK5"/>